<dbReference type="EMBL" id="JAENHL010000007">
    <property type="protein sequence ID" value="MBK1867860.1"/>
    <property type="molecule type" value="Genomic_DNA"/>
</dbReference>
<gene>
    <name evidence="1" type="ORF">JHL16_15995</name>
</gene>
<sequence length="285" mass="32131">MIAPRKWTRPVIFNSPHSGRVYPAEFLAASRLNPHALRKSEDCYIDELFSFVADLGSPLLHAHFPRAFLDVNREPYELDPRMFREELPGFANSSSMRVAGGLGTIPRIVSEGDEIYRGPLKLIDALARIETIYRPYHRTLADLINRARDAFGYSLLIDCHSMPSTACSHVTPHQAGRVDIVLGDRHGVACADEIVSTLEELIRSQGLRVLRNKPYSGGFITQNYGSPNHHRHALQIEINRALYLDERSLERNRGYAAVKLTLHRIFAGLLASLPDIMQPRREAAE</sequence>
<proteinExistence type="predicted"/>
<protein>
    <submittedName>
        <fullName evidence="1">N-formylglutamate amidohydrolase</fullName>
    </submittedName>
</protein>
<evidence type="ECO:0000313" key="1">
    <source>
        <dbReference type="EMBL" id="MBK1867860.1"/>
    </source>
</evidence>
<reference evidence="1" key="1">
    <citation type="submission" date="2021-01" db="EMBL/GenBank/DDBJ databases">
        <authorList>
            <person name="Sun Q."/>
        </authorList>
    </citation>
    <scope>NUCLEOTIDE SEQUENCE</scope>
    <source>
        <strain evidence="1">YIM B02566</strain>
    </source>
</reference>
<evidence type="ECO:0000313" key="2">
    <source>
        <dbReference type="Proteomes" id="UP000616151"/>
    </source>
</evidence>
<organism evidence="1 2">
    <name type="scientific">Taklimakanibacter albus</name>
    <dbReference type="NCBI Taxonomy" id="2800327"/>
    <lineage>
        <taxon>Bacteria</taxon>
        <taxon>Pseudomonadati</taxon>
        <taxon>Pseudomonadota</taxon>
        <taxon>Alphaproteobacteria</taxon>
        <taxon>Hyphomicrobiales</taxon>
        <taxon>Aestuariivirgaceae</taxon>
        <taxon>Taklimakanibacter</taxon>
    </lineage>
</organism>
<accession>A0ACC5R5C0</accession>
<dbReference type="Proteomes" id="UP000616151">
    <property type="component" value="Unassembled WGS sequence"/>
</dbReference>
<name>A0ACC5R5C0_9HYPH</name>
<keyword evidence="2" id="KW-1185">Reference proteome</keyword>
<comment type="caution">
    <text evidence="1">The sequence shown here is derived from an EMBL/GenBank/DDBJ whole genome shotgun (WGS) entry which is preliminary data.</text>
</comment>